<dbReference type="Pfam" id="PF08299">
    <property type="entry name" value="Bac_DnaA_C"/>
    <property type="match status" value="1"/>
</dbReference>
<dbReference type="GO" id="GO:0043565">
    <property type="term" value="F:sequence-specific DNA binding"/>
    <property type="evidence" value="ECO:0007669"/>
    <property type="project" value="InterPro"/>
</dbReference>
<dbReference type="GO" id="GO:0006270">
    <property type="term" value="P:DNA replication initiation"/>
    <property type="evidence" value="ECO:0007669"/>
    <property type="project" value="InterPro"/>
</dbReference>
<organism evidence="2 3">
    <name type="scientific">Rhizobium tubonense</name>
    <dbReference type="NCBI Taxonomy" id="484088"/>
    <lineage>
        <taxon>Bacteria</taxon>
        <taxon>Pseudomonadati</taxon>
        <taxon>Pseudomonadota</taxon>
        <taxon>Alphaproteobacteria</taxon>
        <taxon>Hyphomicrobiales</taxon>
        <taxon>Rhizobiaceae</taxon>
        <taxon>Rhizobium/Agrobacterium group</taxon>
        <taxon>Rhizobium</taxon>
    </lineage>
</organism>
<dbReference type="InterPro" id="IPR013159">
    <property type="entry name" value="DnaA_C"/>
</dbReference>
<proteinExistence type="predicted"/>
<comment type="caution">
    <text evidence="2">The sequence shown here is derived from an EMBL/GenBank/DDBJ whole genome shotgun (WGS) entry which is preliminary data.</text>
</comment>
<protein>
    <recommendedName>
        <fullName evidence="1">Chromosomal replication initiator DnaA C-terminal domain-containing protein</fullName>
    </recommendedName>
</protein>
<reference evidence="2 3" key="1">
    <citation type="journal article" date="2018" name="Sci. Rep.">
        <title>Rhizobium tumorigenes sp. nov., a novel plant tumorigenic bacterium isolated from cane gall tumors on thornless blackberry.</title>
        <authorList>
            <person name="Kuzmanovi N."/>
            <person name="Smalla K."/>
            <person name="Gronow S."/>
            <person name="PuBawska J."/>
        </authorList>
    </citation>
    <scope>NUCLEOTIDE SEQUENCE [LARGE SCALE GENOMIC DNA]</scope>
    <source>
        <strain evidence="2 3">CCBAU 85046</strain>
    </source>
</reference>
<dbReference type="GO" id="GO:0006275">
    <property type="term" value="P:regulation of DNA replication"/>
    <property type="evidence" value="ECO:0007669"/>
    <property type="project" value="InterPro"/>
</dbReference>
<dbReference type="OrthoDB" id="8480222at2"/>
<gene>
    <name evidence="2" type="ORF">CPY51_02475</name>
</gene>
<keyword evidence="3" id="KW-1185">Reference proteome</keyword>
<dbReference type="EMBL" id="PCDP01000001">
    <property type="protein sequence ID" value="PZM17317.1"/>
    <property type="molecule type" value="Genomic_DNA"/>
</dbReference>
<dbReference type="SUPFAM" id="SSF48295">
    <property type="entry name" value="TrpR-like"/>
    <property type="match status" value="1"/>
</dbReference>
<dbReference type="SMART" id="SM00760">
    <property type="entry name" value="Bac_DnaA_C"/>
    <property type="match status" value="1"/>
</dbReference>
<dbReference type="Gene3D" id="1.10.1750.10">
    <property type="match status" value="1"/>
</dbReference>
<accession>A0A2W4CXL7</accession>
<sequence>MTSEIFGVVGSRVQLRRDRRRTLCHVRQIAMYICHVALRIPLHEIGLAFGRDRTTVGHACHVVEDRRDDPAFDDFVGAVERIVTSAFSASGIPGHE</sequence>
<name>A0A2W4CXL7_9HYPH</name>
<feature type="domain" description="Chromosomal replication initiator DnaA C-terminal" evidence="1">
    <location>
        <begin position="1"/>
        <end position="63"/>
    </location>
</feature>
<evidence type="ECO:0000259" key="1">
    <source>
        <dbReference type="SMART" id="SM00760"/>
    </source>
</evidence>
<dbReference type="GO" id="GO:0005524">
    <property type="term" value="F:ATP binding"/>
    <property type="evidence" value="ECO:0007669"/>
    <property type="project" value="InterPro"/>
</dbReference>
<evidence type="ECO:0000313" key="3">
    <source>
        <dbReference type="Proteomes" id="UP000248925"/>
    </source>
</evidence>
<dbReference type="Proteomes" id="UP000248925">
    <property type="component" value="Unassembled WGS sequence"/>
</dbReference>
<dbReference type="InterPro" id="IPR010921">
    <property type="entry name" value="Trp_repressor/repl_initiator"/>
</dbReference>
<dbReference type="CDD" id="cd06571">
    <property type="entry name" value="Bac_DnaA_C"/>
    <property type="match status" value="1"/>
</dbReference>
<dbReference type="AlphaFoldDB" id="A0A2W4CXL7"/>
<evidence type="ECO:0000313" key="2">
    <source>
        <dbReference type="EMBL" id="PZM17317.1"/>
    </source>
</evidence>